<sequence>MSDVKERLVSGITHRILFMRHPETIANTQGFLSGRRDVPLTENGVIQRKRAVEALVAFKPDRIWTSPLSRCRDMGQMAAQRLGLTLEVKNDLAEIDFGILEGVSFAEARTVLAPYGLTFPWSSDEQNHSQPAPYAESYEAVRVRCQHILDELVALDGRTVCLTHGGYLRCMMGQILKTPANTACGVHLANTSSVYFTSNGGNDLKLGGFNLDPQEVIYASTTPSIYDSRNIWGVHKEDA</sequence>
<dbReference type="EMBL" id="JABZGW010000290">
    <property type="protein sequence ID" value="MBF4808281.1"/>
    <property type="molecule type" value="Genomic_DNA"/>
</dbReference>
<evidence type="ECO:0000313" key="2">
    <source>
        <dbReference type="Proteomes" id="UP000698335"/>
    </source>
</evidence>
<gene>
    <name evidence="1" type="ORF">HXK26_06250</name>
</gene>
<dbReference type="GO" id="GO:0005829">
    <property type="term" value="C:cytosol"/>
    <property type="evidence" value="ECO:0007669"/>
    <property type="project" value="TreeGrafter"/>
</dbReference>
<accession>A0A930YS75</accession>
<proteinExistence type="predicted"/>
<dbReference type="GO" id="GO:0016791">
    <property type="term" value="F:phosphatase activity"/>
    <property type="evidence" value="ECO:0007669"/>
    <property type="project" value="TreeGrafter"/>
</dbReference>
<dbReference type="PANTHER" id="PTHR48100:SF44">
    <property type="entry name" value="PHOSPHATASE C1620.13-RELATED"/>
    <property type="match status" value="1"/>
</dbReference>
<evidence type="ECO:0000313" key="1">
    <source>
        <dbReference type="EMBL" id="MBF4808281.1"/>
    </source>
</evidence>
<dbReference type="CDD" id="cd07067">
    <property type="entry name" value="HP_PGM_like"/>
    <property type="match status" value="1"/>
</dbReference>
<dbReference type="Gene3D" id="3.40.50.1240">
    <property type="entry name" value="Phosphoglycerate mutase-like"/>
    <property type="match status" value="1"/>
</dbReference>
<comment type="caution">
    <text evidence="1">The sequence shown here is derived from an EMBL/GenBank/DDBJ whole genome shotgun (WGS) entry which is preliminary data.</text>
</comment>
<dbReference type="SMART" id="SM00855">
    <property type="entry name" value="PGAM"/>
    <property type="match status" value="1"/>
</dbReference>
<dbReference type="PANTHER" id="PTHR48100">
    <property type="entry name" value="BROAD-SPECIFICITY PHOSPHATASE YOR283W-RELATED"/>
    <property type="match status" value="1"/>
</dbReference>
<name>A0A930YS75_9ACTN</name>
<dbReference type="AlphaFoldDB" id="A0A930YS75"/>
<organism evidence="1 2">
    <name type="scientific">Lancefieldella rimae</name>
    <dbReference type="NCBI Taxonomy" id="1383"/>
    <lineage>
        <taxon>Bacteria</taxon>
        <taxon>Bacillati</taxon>
        <taxon>Actinomycetota</taxon>
        <taxon>Coriobacteriia</taxon>
        <taxon>Coriobacteriales</taxon>
        <taxon>Atopobiaceae</taxon>
        <taxon>Lancefieldella</taxon>
    </lineage>
</organism>
<reference evidence="1" key="1">
    <citation type="submission" date="2020-04" db="EMBL/GenBank/DDBJ databases">
        <title>Deep metagenomics examines the oral microbiome during advanced dental caries in children, revealing novel taxa and co-occurrences with host molecules.</title>
        <authorList>
            <person name="Baker J.L."/>
            <person name="Morton J.T."/>
            <person name="Dinis M."/>
            <person name="Alvarez R."/>
            <person name="Tran N.C."/>
            <person name="Knight R."/>
            <person name="Edlund A."/>
        </authorList>
    </citation>
    <scope>NUCLEOTIDE SEQUENCE</scope>
    <source>
        <strain evidence="1">JCVI_38_bin.5</strain>
    </source>
</reference>
<dbReference type="Pfam" id="PF00300">
    <property type="entry name" value="His_Phos_1"/>
    <property type="match status" value="1"/>
</dbReference>
<dbReference type="InterPro" id="IPR050275">
    <property type="entry name" value="PGM_Phosphatase"/>
</dbReference>
<dbReference type="Proteomes" id="UP000698335">
    <property type="component" value="Unassembled WGS sequence"/>
</dbReference>
<dbReference type="InterPro" id="IPR013078">
    <property type="entry name" value="His_Pase_superF_clade-1"/>
</dbReference>
<dbReference type="SUPFAM" id="SSF53254">
    <property type="entry name" value="Phosphoglycerate mutase-like"/>
    <property type="match status" value="1"/>
</dbReference>
<dbReference type="InterPro" id="IPR029033">
    <property type="entry name" value="His_PPase_superfam"/>
</dbReference>
<protein>
    <submittedName>
        <fullName evidence="1">Histidine phosphatase family protein</fullName>
    </submittedName>
</protein>
<dbReference type="RefSeq" id="WP_314775185.1">
    <property type="nucleotide sequence ID" value="NZ_CAUTZM010000001.1"/>
</dbReference>